<dbReference type="AlphaFoldDB" id="A0A9Q0NFE5"/>
<proteinExistence type="predicted"/>
<comment type="caution">
    <text evidence="1">The sequence shown here is derived from an EMBL/GenBank/DDBJ whole genome shotgun (WGS) entry which is preliminary data.</text>
</comment>
<keyword evidence="2" id="KW-1185">Reference proteome</keyword>
<evidence type="ECO:0000313" key="1">
    <source>
        <dbReference type="EMBL" id="KAJ6649286.1"/>
    </source>
</evidence>
<organism evidence="1 2">
    <name type="scientific">Pseudolycoriella hygida</name>
    <dbReference type="NCBI Taxonomy" id="35572"/>
    <lineage>
        <taxon>Eukaryota</taxon>
        <taxon>Metazoa</taxon>
        <taxon>Ecdysozoa</taxon>
        <taxon>Arthropoda</taxon>
        <taxon>Hexapoda</taxon>
        <taxon>Insecta</taxon>
        <taxon>Pterygota</taxon>
        <taxon>Neoptera</taxon>
        <taxon>Endopterygota</taxon>
        <taxon>Diptera</taxon>
        <taxon>Nematocera</taxon>
        <taxon>Sciaroidea</taxon>
        <taxon>Sciaridae</taxon>
        <taxon>Pseudolycoriella</taxon>
    </lineage>
</organism>
<reference evidence="1" key="1">
    <citation type="submission" date="2022-07" db="EMBL/GenBank/DDBJ databases">
        <authorList>
            <person name="Trinca V."/>
            <person name="Uliana J.V.C."/>
            <person name="Torres T.T."/>
            <person name="Ward R.J."/>
            <person name="Monesi N."/>
        </authorList>
    </citation>
    <scope>NUCLEOTIDE SEQUENCE</scope>
    <source>
        <strain evidence="1">HSMRA1968</strain>
        <tissue evidence="1">Whole embryos</tissue>
    </source>
</reference>
<dbReference type="Proteomes" id="UP001151699">
    <property type="component" value="Chromosome A"/>
</dbReference>
<name>A0A9Q0NFE5_9DIPT</name>
<accession>A0A9Q0NFE5</accession>
<gene>
    <name evidence="1" type="ORF">Bhyg_04520</name>
</gene>
<protein>
    <submittedName>
        <fullName evidence="1">Uncharacterized protein</fullName>
    </submittedName>
</protein>
<evidence type="ECO:0000313" key="2">
    <source>
        <dbReference type="Proteomes" id="UP001151699"/>
    </source>
</evidence>
<dbReference type="EMBL" id="WJQU01000001">
    <property type="protein sequence ID" value="KAJ6649286.1"/>
    <property type="molecule type" value="Genomic_DNA"/>
</dbReference>
<sequence>MWLPFMCLDLIVRKQMHTNAH</sequence>